<feature type="domain" description="GAF" evidence="1">
    <location>
        <begin position="104"/>
        <end position="209"/>
    </location>
</feature>
<dbReference type="Gene3D" id="3.30.450.40">
    <property type="match status" value="1"/>
</dbReference>
<dbReference type="Proteomes" id="UP000619788">
    <property type="component" value="Unassembled WGS sequence"/>
</dbReference>
<evidence type="ECO:0000259" key="1">
    <source>
        <dbReference type="Pfam" id="PF01590"/>
    </source>
</evidence>
<protein>
    <submittedName>
        <fullName evidence="2">Transcriptional regulator</fullName>
    </submittedName>
</protein>
<organism evidence="2 3">
    <name type="scientific">Planobispora siamensis</name>
    <dbReference type="NCBI Taxonomy" id="936338"/>
    <lineage>
        <taxon>Bacteria</taxon>
        <taxon>Bacillati</taxon>
        <taxon>Actinomycetota</taxon>
        <taxon>Actinomycetes</taxon>
        <taxon>Streptosporangiales</taxon>
        <taxon>Streptosporangiaceae</taxon>
        <taxon>Planobispora</taxon>
    </lineage>
</organism>
<comment type="caution">
    <text evidence="2">The sequence shown here is derived from an EMBL/GenBank/DDBJ whole genome shotgun (WGS) entry which is preliminary data.</text>
</comment>
<evidence type="ECO:0000313" key="3">
    <source>
        <dbReference type="Proteomes" id="UP000619788"/>
    </source>
</evidence>
<gene>
    <name evidence="2" type="ORF">Psi01_41830</name>
</gene>
<name>A0A8J3SPY4_9ACTN</name>
<keyword evidence="3" id="KW-1185">Reference proteome</keyword>
<dbReference type="AlphaFoldDB" id="A0A8J3SPY4"/>
<evidence type="ECO:0000313" key="2">
    <source>
        <dbReference type="EMBL" id="GIH93553.1"/>
    </source>
</evidence>
<accession>A0A8J3SPY4</accession>
<dbReference type="Pfam" id="PF01590">
    <property type="entry name" value="GAF"/>
    <property type="match status" value="1"/>
</dbReference>
<dbReference type="InterPro" id="IPR029016">
    <property type="entry name" value="GAF-like_dom_sf"/>
</dbReference>
<dbReference type="InterPro" id="IPR003018">
    <property type="entry name" value="GAF"/>
</dbReference>
<dbReference type="EMBL" id="BOOJ01000033">
    <property type="protein sequence ID" value="GIH93553.1"/>
    <property type="molecule type" value="Genomic_DNA"/>
</dbReference>
<proteinExistence type="predicted"/>
<dbReference type="RefSeq" id="WP_239127877.1">
    <property type="nucleotide sequence ID" value="NZ_BOOJ01000033.1"/>
</dbReference>
<sequence length="423" mass="45493">MPAGSDPRRHARVLAQVYCATLAGQAPPALPRRVIDASWRRVRGYGVDPDRGGGAVPLRYEEVEHRRRDSLIGEVLDTLRHGLAGVAHDASQIMVVTDGEGRVLWREGSSAVRRRADRLGFVEGASWREETVGTNAIGTALAVRRPIQVYSAEHYVRTHHAWTCAAAPVHDPRSGRLIGIADVSGPAATIHPNTLALVDAVARLAEAELRTLHHRDLERLRAVAAPVVARPGGPVLVVDPHGWVAAASGCEPVARLPVPDVVDAGGVWLPSLGTCVMEPLPGGWIVRPDPAGEQPATRVRLDLRSAASPTVTLSGPSGSWHHRLSPRHAEILLLLACRQEGRTATELAGDLFGDPTRTVTVRAEMSRLRRHLGGVLCHRPYRFHDRAEVEVAWPADPADLLPASDAPAVRRLRAVTGQPGTGV</sequence>
<reference evidence="2 3" key="1">
    <citation type="submission" date="2021-01" db="EMBL/GenBank/DDBJ databases">
        <title>Whole genome shotgun sequence of Planobispora siamensis NBRC 107568.</title>
        <authorList>
            <person name="Komaki H."/>
            <person name="Tamura T."/>
        </authorList>
    </citation>
    <scope>NUCLEOTIDE SEQUENCE [LARGE SCALE GENOMIC DNA]</scope>
    <source>
        <strain evidence="2 3">NBRC 107568</strain>
    </source>
</reference>